<keyword evidence="3" id="KW-1185">Reference proteome</keyword>
<evidence type="ECO:0000313" key="2">
    <source>
        <dbReference type="EMBL" id="MBU2711454.1"/>
    </source>
</evidence>
<name>A0ABS5ZBM2_9GAMM</name>
<dbReference type="EMBL" id="JAGSOY010000020">
    <property type="protein sequence ID" value="MBU2711454.1"/>
    <property type="molecule type" value="Genomic_DNA"/>
</dbReference>
<reference evidence="2 3" key="1">
    <citation type="submission" date="2021-04" db="EMBL/GenBank/DDBJ databases">
        <authorList>
            <person name="Pira H."/>
            <person name="Risdian C."/>
            <person name="Wink J."/>
        </authorList>
    </citation>
    <scope>NUCLEOTIDE SEQUENCE [LARGE SCALE GENOMIC DNA]</scope>
    <source>
        <strain evidence="2 3">WH53</strain>
    </source>
</reference>
<protein>
    <submittedName>
        <fullName evidence="2">MbtH family NRPS accessory protein</fullName>
    </submittedName>
</protein>
<dbReference type="SMART" id="SM00923">
    <property type="entry name" value="MbtH"/>
    <property type="match status" value="1"/>
</dbReference>
<gene>
    <name evidence="2" type="ORF">KCG35_10320</name>
</gene>
<dbReference type="Pfam" id="PF03621">
    <property type="entry name" value="MbtH"/>
    <property type="match status" value="1"/>
</dbReference>
<evidence type="ECO:0000313" key="3">
    <source>
        <dbReference type="Proteomes" id="UP000690515"/>
    </source>
</evidence>
<dbReference type="Proteomes" id="UP000690515">
    <property type="component" value="Unassembled WGS sequence"/>
</dbReference>
<accession>A0ABS5ZBM2</accession>
<evidence type="ECO:0000259" key="1">
    <source>
        <dbReference type="SMART" id="SM00923"/>
    </source>
</evidence>
<feature type="domain" description="MbtH-like" evidence="1">
    <location>
        <begin position="6"/>
        <end position="54"/>
    </location>
</feature>
<organism evidence="2 3">
    <name type="scientific">Zooshikella harenae</name>
    <dbReference type="NCBI Taxonomy" id="2827238"/>
    <lineage>
        <taxon>Bacteria</taxon>
        <taxon>Pseudomonadati</taxon>
        <taxon>Pseudomonadota</taxon>
        <taxon>Gammaproteobacteria</taxon>
        <taxon>Oceanospirillales</taxon>
        <taxon>Zooshikellaceae</taxon>
        <taxon>Zooshikella</taxon>
    </lineage>
</organism>
<dbReference type="RefSeq" id="WP_215819615.1">
    <property type="nucleotide sequence ID" value="NZ_JAGSOY010000020.1"/>
</dbReference>
<dbReference type="Gene3D" id="3.90.820.10">
    <property type="entry name" value="Structural Genomics, Unknown Function 30-nov-00 1gh9 Mol_id"/>
    <property type="match status" value="1"/>
</dbReference>
<dbReference type="InterPro" id="IPR038020">
    <property type="entry name" value="MbtH-like_sf"/>
</dbReference>
<proteinExistence type="predicted"/>
<comment type="caution">
    <text evidence="2">The sequence shown here is derived from an EMBL/GenBank/DDBJ whole genome shotgun (WGS) entry which is preliminary data.</text>
</comment>
<dbReference type="PANTHER" id="PTHR38444">
    <property type="entry name" value="ENTEROBACTIN BIOSYNTHESIS PROTEIN YBDZ"/>
    <property type="match status" value="1"/>
</dbReference>
<dbReference type="InterPro" id="IPR005153">
    <property type="entry name" value="MbtH-like_dom"/>
</dbReference>
<sequence length="67" mass="7891">MSGFLSNDDRVECKVVVNEELQYSIWPKEQHCPLGWKEEGFKGVRSDCVAYIDKVWVDMRPRSIRTE</sequence>
<dbReference type="InterPro" id="IPR037407">
    <property type="entry name" value="MLP_fam"/>
</dbReference>
<dbReference type="SUPFAM" id="SSF160582">
    <property type="entry name" value="MbtH-like"/>
    <property type="match status" value="1"/>
</dbReference>
<dbReference type="PANTHER" id="PTHR38444:SF1">
    <property type="entry name" value="ENTEROBACTIN BIOSYNTHESIS PROTEIN YBDZ"/>
    <property type="match status" value="1"/>
</dbReference>